<name>G0PD93_CAEBE</name>
<evidence type="ECO:0000313" key="3">
    <source>
        <dbReference type="Proteomes" id="UP000008068"/>
    </source>
</evidence>
<organism evidence="3">
    <name type="scientific">Caenorhabditis brenneri</name>
    <name type="common">Nematode worm</name>
    <dbReference type="NCBI Taxonomy" id="135651"/>
    <lineage>
        <taxon>Eukaryota</taxon>
        <taxon>Metazoa</taxon>
        <taxon>Ecdysozoa</taxon>
        <taxon>Nematoda</taxon>
        <taxon>Chromadorea</taxon>
        <taxon>Rhabditida</taxon>
        <taxon>Rhabditina</taxon>
        <taxon>Rhabditomorpha</taxon>
        <taxon>Rhabditoidea</taxon>
        <taxon>Rhabditidae</taxon>
        <taxon>Peloderinae</taxon>
        <taxon>Caenorhabditis</taxon>
    </lineage>
</organism>
<dbReference type="InParanoid" id="G0PD93"/>
<sequence length="247" mass="29391">MDFLFEDEDEDMGDNDVQVVEVIPPPLLPEDHEDIPAEAPPQPRPLQGGPFFELPERIHRRMGVNEIAVYENEIHHYLEGIMMGEDVFSLRRLQQVVDNAREFEANRRIQAVIERAVREGNDEERERLERQAQYMRLMELTRQAFREGDVPKRMPESPNLYTPKGGKFHWRIWDEANVMDWVKQFIIDEDELIMIQSREFKGPTLVKFLDSETDWKTAKWPFGLFIQLKSHMNRVINERNGHRYEMN</sequence>
<protein>
    <submittedName>
        <fullName evidence="2">Uncharacterized protein</fullName>
    </submittedName>
</protein>
<dbReference type="FunCoup" id="G0PD93">
    <property type="interactions" value="245"/>
</dbReference>
<proteinExistence type="predicted"/>
<dbReference type="AlphaFoldDB" id="G0PD93"/>
<dbReference type="OrthoDB" id="5911795at2759"/>
<evidence type="ECO:0000313" key="2">
    <source>
        <dbReference type="EMBL" id="EGT51647.1"/>
    </source>
</evidence>
<reference evidence="3" key="1">
    <citation type="submission" date="2011-07" db="EMBL/GenBank/DDBJ databases">
        <authorList>
            <consortium name="Caenorhabditis brenneri Sequencing and Analysis Consortium"/>
            <person name="Wilson R.K."/>
        </authorList>
    </citation>
    <scope>NUCLEOTIDE SEQUENCE [LARGE SCALE GENOMIC DNA]</scope>
    <source>
        <strain evidence="3">PB2801</strain>
    </source>
</reference>
<dbReference type="EMBL" id="GL380268">
    <property type="protein sequence ID" value="EGT51647.1"/>
    <property type="molecule type" value="Genomic_DNA"/>
</dbReference>
<accession>G0PD93</accession>
<evidence type="ECO:0000256" key="1">
    <source>
        <dbReference type="SAM" id="MobiDB-lite"/>
    </source>
</evidence>
<dbReference type="HOGENOM" id="CLU_096923_0_0_1"/>
<dbReference type="Proteomes" id="UP000008068">
    <property type="component" value="Unassembled WGS sequence"/>
</dbReference>
<keyword evidence="3" id="KW-1185">Reference proteome</keyword>
<gene>
    <name evidence="2" type="ORF">CAEBREN_03389</name>
</gene>
<feature type="region of interest" description="Disordered" evidence="1">
    <location>
        <begin position="26"/>
        <end position="48"/>
    </location>
</feature>